<dbReference type="RefSeq" id="WP_090878075.1">
    <property type="nucleotide sequence ID" value="NZ_FMXQ01000007.1"/>
</dbReference>
<proteinExistence type="predicted"/>
<evidence type="ECO:0000313" key="3">
    <source>
        <dbReference type="Proteomes" id="UP000199071"/>
    </source>
</evidence>
<accession>A0A1G6DH09</accession>
<keyword evidence="1" id="KW-0732">Signal</keyword>
<evidence type="ECO:0000313" key="2">
    <source>
        <dbReference type="EMBL" id="SDB44406.1"/>
    </source>
</evidence>
<reference evidence="2 3" key="1">
    <citation type="submission" date="2016-10" db="EMBL/GenBank/DDBJ databases">
        <authorList>
            <person name="de Groot N.N."/>
        </authorList>
    </citation>
    <scope>NUCLEOTIDE SEQUENCE [LARGE SCALE GENOMIC DNA]</scope>
    <source>
        <strain evidence="2 3">ATCC 35022</strain>
    </source>
</reference>
<feature type="signal peptide" evidence="1">
    <location>
        <begin position="1"/>
        <end position="20"/>
    </location>
</feature>
<protein>
    <submittedName>
        <fullName evidence="2">Uncharacterized protein</fullName>
    </submittedName>
</protein>
<sequence length="173" mass="18229">MIRRLFLAAATLLAVTAAAAAQTPEEAVAYAFLGLADGASIERSGTTMTWVETGSSPAAFDGDAMIGGQKAAIRFIVKAVEECRFEITLEGPSNLVPGGNRLFGRIDLKNVGDITIAEDGFKTSIEGIGFCQTGQRNPTCMTIHDADLFGSLDAERHSEAVAFLREQGCAAIN</sequence>
<organism evidence="2 3">
    <name type="scientific">Bauldia litoralis</name>
    <dbReference type="NCBI Taxonomy" id="665467"/>
    <lineage>
        <taxon>Bacteria</taxon>
        <taxon>Pseudomonadati</taxon>
        <taxon>Pseudomonadota</taxon>
        <taxon>Alphaproteobacteria</taxon>
        <taxon>Hyphomicrobiales</taxon>
        <taxon>Kaistiaceae</taxon>
        <taxon>Bauldia</taxon>
    </lineage>
</organism>
<feature type="chain" id="PRO_5011792270" evidence="1">
    <location>
        <begin position="21"/>
        <end position="173"/>
    </location>
</feature>
<name>A0A1G6DH09_9HYPH</name>
<dbReference type="Proteomes" id="UP000199071">
    <property type="component" value="Unassembled WGS sequence"/>
</dbReference>
<evidence type="ECO:0000256" key="1">
    <source>
        <dbReference type="SAM" id="SignalP"/>
    </source>
</evidence>
<gene>
    <name evidence="2" type="ORF">SAMN02982931_03382</name>
</gene>
<dbReference type="STRING" id="665467.SAMN02982931_03382"/>
<dbReference type="EMBL" id="FMXQ01000007">
    <property type="protein sequence ID" value="SDB44406.1"/>
    <property type="molecule type" value="Genomic_DNA"/>
</dbReference>
<dbReference type="AlphaFoldDB" id="A0A1G6DH09"/>
<keyword evidence="3" id="KW-1185">Reference proteome</keyword>